<dbReference type="SUPFAM" id="SSF54427">
    <property type="entry name" value="NTF2-like"/>
    <property type="match status" value="1"/>
</dbReference>
<dbReference type="Pfam" id="PF13577">
    <property type="entry name" value="SnoaL_4"/>
    <property type="match status" value="1"/>
</dbReference>
<reference evidence="2" key="1">
    <citation type="journal article" date="2002" name="Appl. Environ. Microbiol.">
        <title>Cloning and characterization of a gene cluster involved in cyclopentanol metabolism in Comamonas sp. strain NCIMB 9872 and biotransformations effected by Escherichia coli-expressed cyclopentanone 1,2-monooxygenase.</title>
        <authorList>
            <person name="Iwaki H."/>
            <person name="Hasegawa Y."/>
            <person name="Wang S."/>
            <person name="Kayser M.M."/>
            <person name="Lau P.C.K."/>
        </authorList>
    </citation>
    <scope>NUCLEOTIDE SEQUENCE</scope>
    <source>
        <strain evidence="2">NCIMB 9872</strain>
    </source>
</reference>
<sequence>MPRTSIATRDQLLRAIDSVAAIFKGEAQDLPAGLFADELQLSTSHRGTHQGRREVHLALRGSLLPTFEIEVTNTITLGDAHQASASAYLVGSAVNNGQPMQFVGVLVLHLAAIDGSALVTELRLQLNSVEGAAGTLADWTLPVAYRQWKPGDAPAVVSSELDAPWHRIPDNTLMLSDEEQMAHAWFRYAWGLDQADHGLLARSFTQDARAVLPPMGTLKGRRMLVTTLKAFRMPWPWMLHAGTPIEIEHTPGSAHARMVLGRLIPGRMRLEDGRRLYGAHYQLELVQSADGDWLLHDMDYHEGWVTETPAP</sequence>
<accession>Q8GAW7</accession>
<protein>
    <submittedName>
        <fullName evidence="2">Uncharacterized protein orf10</fullName>
    </submittedName>
</protein>
<gene>
    <name evidence="2" type="primary">orf10</name>
</gene>
<name>Q8GAW7_COMS9</name>
<dbReference type="InterPro" id="IPR032710">
    <property type="entry name" value="NTF2-like_dom_sf"/>
</dbReference>
<dbReference type="EMBL" id="AB073151">
    <property type="protein sequence ID" value="BAC22645.1"/>
    <property type="molecule type" value="Genomic_DNA"/>
</dbReference>
<dbReference type="InterPro" id="IPR037401">
    <property type="entry name" value="SnoaL-like"/>
</dbReference>
<dbReference type="AlphaFoldDB" id="Q8GAW7"/>
<proteinExistence type="predicted"/>
<feature type="domain" description="SnoaL-like" evidence="1">
    <location>
        <begin position="175"/>
        <end position="298"/>
    </location>
</feature>
<organism evidence="2">
    <name type="scientific">Comamonas sp. (strain NCIMB 9872)</name>
    <dbReference type="NCBI Taxonomy" id="213664"/>
    <lineage>
        <taxon>Bacteria</taxon>
        <taxon>Pseudomonadati</taxon>
        <taxon>Pseudomonadota</taxon>
        <taxon>Betaproteobacteria</taxon>
        <taxon>Burkholderiales</taxon>
        <taxon>Comamonadaceae</taxon>
        <taxon>Comamonas</taxon>
    </lineage>
</organism>
<dbReference type="Gene3D" id="3.10.450.50">
    <property type="match status" value="1"/>
</dbReference>
<evidence type="ECO:0000259" key="1">
    <source>
        <dbReference type="Pfam" id="PF13577"/>
    </source>
</evidence>
<evidence type="ECO:0000313" key="2">
    <source>
        <dbReference type="EMBL" id="BAC22645.1"/>
    </source>
</evidence>